<organism evidence="1">
    <name type="scientific">Anguilla anguilla</name>
    <name type="common">European freshwater eel</name>
    <name type="synonym">Muraena anguilla</name>
    <dbReference type="NCBI Taxonomy" id="7936"/>
    <lineage>
        <taxon>Eukaryota</taxon>
        <taxon>Metazoa</taxon>
        <taxon>Chordata</taxon>
        <taxon>Craniata</taxon>
        <taxon>Vertebrata</taxon>
        <taxon>Euteleostomi</taxon>
        <taxon>Actinopterygii</taxon>
        <taxon>Neopterygii</taxon>
        <taxon>Teleostei</taxon>
        <taxon>Anguilliformes</taxon>
        <taxon>Anguillidae</taxon>
        <taxon>Anguilla</taxon>
    </lineage>
</organism>
<dbReference type="EMBL" id="GBXM01098805">
    <property type="protein sequence ID" value="JAH09772.1"/>
    <property type="molecule type" value="Transcribed_RNA"/>
</dbReference>
<proteinExistence type="predicted"/>
<name>A0A0E9PZU5_ANGAN</name>
<reference evidence="1" key="1">
    <citation type="submission" date="2014-11" db="EMBL/GenBank/DDBJ databases">
        <authorList>
            <person name="Amaro Gonzalez C."/>
        </authorList>
    </citation>
    <scope>NUCLEOTIDE SEQUENCE</scope>
</reference>
<protein>
    <submittedName>
        <fullName evidence="1">Uncharacterized protein</fullName>
    </submittedName>
</protein>
<evidence type="ECO:0000313" key="1">
    <source>
        <dbReference type="EMBL" id="JAH09772.1"/>
    </source>
</evidence>
<sequence>MCVCLFTYRL</sequence>
<accession>A0A0E9PZU5</accession>
<reference evidence="1" key="2">
    <citation type="journal article" date="2015" name="Fish Shellfish Immunol.">
        <title>Early steps in the European eel (Anguilla anguilla)-Vibrio vulnificus interaction in the gills: Role of the RtxA13 toxin.</title>
        <authorList>
            <person name="Callol A."/>
            <person name="Pajuelo D."/>
            <person name="Ebbesson L."/>
            <person name="Teles M."/>
            <person name="MacKenzie S."/>
            <person name="Amaro C."/>
        </authorList>
    </citation>
    <scope>NUCLEOTIDE SEQUENCE</scope>
</reference>